<dbReference type="PROSITE" id="PS51397">
    <property type="entry name" value="WLM"/>
    <property type="match status" value="1"/>
</dbReference>
<proteinExistence type="predicted"/>
<sequence>MPLNTLRLSQRHAHPTPNIVFIKALPGPDASQAEAFLYRVAAICHPILTKHHTSVTTLEEYEPNREFIGRNFNAGECVQLVLRTRGGGWLPFKTVVMVAMHELAHCKQMNHSRAFWAVRNQYAEEMKALWARGYTGEGIWGRGRELELGDFEIPQAEWGQDSMPEQLCGGTFRSRGRGKRKRAQLSYAEREKRRIAKKFGANGNKLGEDDGVKFFLDGGKKIAGKPRVAASNRGRELRAQAALIRFGAQKAEAQAVKKEEQIVKQEEPEDVDSDEYEDEDIGKVDALDLDGNKLMDSKGQPMVKVCEDEDKEDIYVKRQLDELNDLWSIPEIPPTETQHTSMASLKARGQPGESFYVASSATSNDKARTTSPPIQQNQTSEDMRSKLDAFHNSGSIITAIKKQEKRARPKK</sequence>
<name>A0A8H3FAL3_9LECA</name>
<evidence type="ECO:0000313" key="3">
    <source>
        <dbReference type="EMBL" id="CAF9918538.1"/>
    </source>
</evidence>
<feature type="domain" description="WLM" evidence="2">
    <location>
        <begin position="10"/>
        <end position="247"/>
    </location>
</feature>
<comment type="caution">
    <text evidence="3">The sequence shown here is derived from an EMBL/GenBank/DDBJ whole genome shotgun (WGS) entry which is preliminary data.</text>
</comment>
<dbReference type="EMBL" id="CAJPDQ010000013">
    <property type="protein sequence ID" value="CAF9918538.1"/>
    <property type="molecule type" value="Genomic_DNA"/>
</dbReference>
<dbReference type="InterPro" id="IPR013536">
    <property type="entry name" value="WLM_dom"/>
</dbReference>
<dbReference type="GO" id="GO:0005634">
    <property type="term" value="C:nucleus"/>
    <property type="evidence" value="ECO:0007669"/>
    <property type="project" value="TreeGrafter"/>
</dbReference>
<dbReference type="Pfam" id="PF08325">
    <property type="entry name" value="WLM"/>
    <property type="match status" value="1"/>
</dbReference>
<organism evidence="3 4">
    <name type="scientific">Gomphillus americanus</name>
    <dbReference type="NCBI Taxonomy" id="1940652"/>
    <lineage>
        <taxon>Eukaryota</taxon>
        <taxon>Fungi</taxon>
        <taxon>Dikarya</taxon>
        <taxon>Ascomycota</taxon>
        <taxon>Pezizomycotina</taxon>
        <taxon>Lecanoromycetes</taxon>
        <taxon>OSLEUM clade</taxon>
        <taxon>Ostropomycetidae</taxon>
        <taxon>Ostropales</taxon>
        <taxon>Graphidaceae</taxon>
        <taxon>Gomphilloideae</taxon>
        <taxon>Gomphillus</taxon>
    </lineage>
</organism>
<dbReference type="PANTHER" id="PTHR46622">
    <property type="entry name" value="DNA-DEPENDENT METALLOPROTEASE WSS1"/>
    <property type="match status" value="1"/>
</dbReference>
<reference evidence="3" key="1">
    <citation type="submission" date="2021-03" db="EMBL/GenBank/DDBJ databases">
        <authorList>
            <person name="Tagirdzhanova G."/>
        </authorList>
    </citation>
    <scope>NUCLEOTIDE SEQUENCE</scope>
</reference>
<dbReference type="Gene3D" id="3.30.2010.10">
    <property type="entry name" value="Metalloproteases ('zincins'), catalytic domain"/>
    <property type="match status" value="1"/>
</dbReference>
<evidence type="ECO:0000259" key="2">
    <source>
        <dbReference type="PROSITE" id="PS51397"/>
    </source>
</evidence>
<keyword evidence="4" id="KW-1185">Reference proteome</keyword>
<dbReference type="GO" id="GO:0006281">
    <property type="term" value="P:DNA repair"/>
    <property type="evidence" value="ECO:0007669"/>
    <property type="project" value="TreeGrafter"/>
</dbReference>
<dbReference type="PANTHER" id="PTHR46622:SF1">
    <property type="entry name" value="DNA-DEPENDENT METALLOPROTEASE WSS1"/>
    <property type="match status" value="1"/>
</dbReference>
<accession>A0A8H3FAL3</accession>
<dbReference type="InterPro" id="IPR053000">
    <property type="entry name" value="WSS1-like_metalloprotease"/>
</dbReference>
<gene>
    <name evidence="3" type="ORF">GOMPHAMPRED_001548</name>
</gene>
<protein>
    <recommendedName>
        <fullName evidence="2">WLM domain-containing protein</fullName>
    </recommendedName>
</protein>
<evidence type="ECO:0000256" key="1">
    <source>
        <dbReference type="SAM" id="MobiDB-lite"/>
    </source>
</evidence>
<evidence type="ECO:0000313" key="4">
    <source>
        <dbReference type="Proteomes" id="UP000664169"/>
    </source>
</evidence>
<dbReference type="Proteomes" id="UP000664169">
    <property type="component" value="Unassembled WGS sequence"/>
</dbReference>
<dbReference type="GO" id="GO:0008237">
    <property type="term" value="F:metallopeptidase activity"/>
    <property type="evidence" value="ECO:0007669"/>
    <property type="project" value="TreeGrafter"/>
</dbReference>
<dbReference type="AlphaFoldDB" id="A0A8H3FAL3"/>
<dbReference type="OrthoDB" id="447842at2759"/>
<feature type="region of interest" description="Disordered" evidence="1">
    <location>
        <begin position="349"/>
        <end position="411"/>
    </location>
</feature>
<feature type="compositionally biased region" description="Polar residues" evidence="1">
    <location>
        <begin position="357"/>
        <end position="380"/>
    </location>
</feature>